<feature type="compositionally biased region" description="Polar residues" evidence="1">
    <location>
        <begin position="18"/>
        <end position="37"/>
    </location>
</feature>
<dbReference type="InParanoid" id="A0A7J7CU60"/>
<dbReference type="AlphaFoldDB" id="A0A7J7CU60"/>
<feature type="region of interest" description="Disordered" evidence="1">
    <location>
        <begin position="1"/>
        <end position="60"/>
    </location>
</feature>
<dbReference type="EMBL" id="JAAARO010000013">
    <property type="protein sequence ID" value="KAF5737613.1"/>
    <property type="molecule type" value="Genomic_DNA"/>
</dbReference>
<evidence type="ECO:0000256" key="1">
    <source>
        <dbReference type="SAM" id="MobiDB-lite"/>
    </source>
</evidence>
<accession>A0A7J7CU60</accession>
<reference evidence="2 3" key="1">
    <citation type="journal article" date="2020" name="Nat. Commun.">
        <title>Genome of Tripterygium wilfordii and identification of cytochrome P450 involved in triptolide biosynthesis.</title>
        <authorList>
            <person name="Tu L."/>
            <person name="Su P."/>
            <person name="Zhang Z."/>
            <person name="Gao L."/>
            <person name="Wang J."/>
            <person name="Hu T."/>
            <person name="Zhou J."/>
            <person name="Zhang Y."/>
            <person name="Zhao Y."/>
            <person name="Liu Y."/>
            <person name="Song Y."/>
            <person name="Tong Y."/>
            <person name="Lu Y."/>
            <person name="Yang J."/>
            <person name="Xu C."/>
            <person name="Jia M."/>
            <person name="Peters R.J."/>
            <person name="Huang L."/>
            <person name="Gao W."/>
        </authorList>
    </citation>
    <scope>NUCLEOTIDE SEQUENCE [LARGE SCALE GENOMIC DNA]</scope>
    <source>
        <strain evidence="3">cv. XIE 37</strain>
        <tissue evidence="2">Leaf</tissue>
    </source>
</reference>
<comment type="caution">
    <text evidence="2">The sequence shown here is derived from an EMBL/GenBank/DDBJ whole genome shotgun (WGS) entry which is preliminary data.</text>
</comment>
<dbReference type="Proteomes" id="UP000593562">
    <property type="component" value="Unassembled WGS sequence"/>
</dbReference>
<feature type="compositionally biased region" description="Basic and acidic residues" evidence="1">
    <location>
        <begin position="38"/>
        <end position="50"/>
    </location>
</feature>
<gene>
    <name evidence="2" type="ORF">HS088_TW13G00500</name>
</gene>
<protein>
    <submittedName>
        <fullName evidence="2">Uncharacterized protein</fullName>
    </submittedName>
</protein>
<evidence type="ECO:0000313" key="3">
    <source>
        <dbReference type="Proteomes" id="UP000593562"/>
    </source>
</evidence>
<proteinExistence type="predicted"/>
<organism evidence="2 3">
    <name type="scientific">Tripterygium wilfordii</name>
    <name type="common">Thunder God vine</name>
    <dbReference type="NCBI Taxonomy" id="458696"/>
    <lineage>
        <taxon>Eukaryota</taxon>
        <taxon>Viridiplantae</taxon>
        <taxon>Streptophyta</taxon>
        <taxon>Embryophyta</taxon>
        <taxon>Tracheophyta</taxon>
        <taxon>Spermatophyta</taxon>
        <taxon>Magnoliopsida</taxon>
        <taxon>eudicotyledons</taxon>
        <taxon>Gunneridae</taxon>
        <taxon>Pentapetalae</taxon>
        <taxon>rosids</taxon>
        <taxon>fabids</taxon>
        <taxon>Celastrales</taxon>
        <taxon>Celastraceae</taxon>
        <taxon>Tripterygium</taxon>
    </lineage>
</organism>
<feature type="compositionally biased region" description="Basic and acidic residues" evidence="1">
    <location>
        <begin position="1"/>
        <end position="13"/>
    </location>
</feature>
<sequence length="144" mass="15925">MSETTNIEKDHPTLPHLASTTNPDSGETQSAPATSSGEKTHEEESNTTRESKRRKGCPKALDKVQDLTRSNNQNNFSFTFDTKFSGCPPEFTPKFGSFNLTVKDLVQSSKDRETSEEEEKKAAVISQEVVNLNENTTLRSVDGV</sequence>
<evidence type="ECO:0000313" key="2">
    <source>
        <dbReference type="EMBL" id="KAF5737613.1"/>
    </source>
</evidence>
<keyword evidence="3" id="KW-1185">Reference proteome</keyword>
<name>A0A7J7CU60_TRIWF</name>